<dbReference type="EMBL" id="CALSDN010000008">
    <property type="protein sequence ID" value="CAH6722270.1"/>
    <property type="molecule type" value="Genomic_DNA"/>
</dbReference>
<comment type="caution">
    <text evidence="1">The sequence shown here is derived from an EMBL/GenBank/DDBJ whole genome shotgun (WGS) entry which is preliminary data.</text>
</comment>
<evidence type="ECO:0000313" key="1">
    <source>
        <dbReference type="EMBL" id="CAH6722270.1"/>
    </source>
</evidence>
<accession>A0ACA9YB40</accession>
<organism evidence="1 2">
    <name type="scientific">[Candida] jaroonii</name>
    <dbReference type="NCBI Taxonomy" id="467808"/>
    <lineage>
        <taxon>Eukaryota</taxon>
        <taxon>Fungi</taxon>
        <taxon>Dikarya</taxon>
        <taxon>Ascomycota</taxon>
        <taxon>Saccharomycotina</taxon>
        <taxon>Pichiomycetes</taxon>
        <taxon>Debaryomycetaceae</taxon>
        <taxon>Yamadazyma</taxon>
    </lineage>
</organism>
<sequence length="505" mass="55092">MGLSPTVTKAFVLLSCTFLGLICGTNYLYSSYSPQLATKLNYTAADSSKIAQFGTIGVAISGPISGRVVDKKGYTFPLIIGGLCILCGYLGLKKQFDYGHSSLPISYLMLFLIGSGSTFMNSACLKCCAISFPSLRGVATSLPLALYGLSALFYSVIGSIFFPGDTSKFLGFLAYSSLFIFAICAPSIILTDREHQLRKTLQKANKSSIEMVTLSPMISPPMSPRPLPGIGTRTLPNSPRVGPVSSRSEYSNTELQADGEIHGFQLISSPKFWLLFFLTGALSSMGQMYIYCVGYIVKALISKGIVYDETFIGEAKDKLEALIQTNQQLQVGLLSTTNCIGRLVSGMCGDIITQSFNKRRSWLLFVPSIGLTITQIMGKTIDDYRSLGLMSLSTGFFYGFTFCILPLVVGDIFGMENFSMNWGIVCLAPILPSFYFTNLFGEIFDSHSSTIPDGSHVCTLGKDCYSSIFDRNIMVTLATVLTASILNFGYHWLSKKRVEYSKLST</sequence>
<reference evidence="1" key="1">
    <citation type="submission" date="2022-06" db="EMBL/GenBank/DDBJ databases">
        <authorList>
            <person name="Legras J.-L."/>
            <person name="Devillers H."/>
            <person name="Grondin C."/>
        </authorList>
    </citation>
    <scope>NUCLEOTIDE SEQUENCE</scope>
    <source>
        <strain evidence="1">CLIB 1444</strain>
    </source>
</reference>
<proteinExistence type="predicted"/>
<keyword evidence="2" id="KW-1185">Reference proteome</keyword>
<gene>
    <name evidence="1" type="ORF">CLIB1444_08S05666</name>
</gene>
<protein>
    <submittedName>
        <fullName evidence="1">Uncharacterized membrane protein</fullName>
    </submittedName>
</protein>
<name>A0ACA9YB40_9ASCO</name>
<evidence type="ECO:0000313" key="2">
    <source>
        <dbReference type="Proteomes" id="UP001152531"/>
    </source>
</evidence>
<dbReference type="Proteomes" id="UP001152531">
    <property type="component" value="Unassembled WGS sequence"/>
</dbReference>